<dbReference type="EMBL" id="CP121671">
    <property type="protein sequence ID" value="WFT76155.1"/>
    <property type="molecule type" value="Genomic_DNA"/>
</dbReference>
<evidence type="ECO:0000313" key="2">
    <source>
        <dbReference type="Proteomes" id="UP001221597"/>
    </source>
</evidence>
<reference evidence="1 2" key="1">
    <citation type="submission" date="2023-04" db="EMBL/GenBank/DDBJ databases">
        <title>Genome sequence of Halobacillus naozhouensis KACC 21980.</title>
        <authorList>
            <person name="Kim S."/>
            <person name="Heo J."/>
            <person name="Kwon S.-W."/>
        </authorList>
    </citation>
    <scope>NUCLEOTIDE SEQUENCE [LARGE SCALE GENOMIC DNA]</scope>
    <source>
        <strain evidence="1 2">KCTC 13234</strain>
    </source>
</reference>
<dbReference type="RefSeq" id="WP_283078111.1">
    <property type="nucleotide sequence ID" value="NZ_CP121671.1"/>
</dbReference>
<evidence type="ECO:0000313" key="1">
    <source>
        <dbReference type="EMBL" id="WFT76155.1"/>
    </source>
</evidence>
<name>A0ABY8J0Z3_9BACI</name>
<keyword evidence="2" id="KW-1185">Reference proteome</keyword>
<gene>
    <name evidence="1" type="ORF">P9989_07270</name>
</gene>
<organism evidence="1 2">
    <name type="scientific">Halobacillus naozhouensis</name>
    <dbReference type="NCBI Taxonomy" id="554880"/>
    <lineage>
        <taxon>Bacteria</taxon>
        <taxon>Bacillati</taxon>
        <taxon>Bacillota</taxon>
        <taxon>Bacilli</taxon>
        <taxon>Bacillales</taxon>
        <taxon>Bacillaceae</taxon>
        <taxon>Halobacillus</taxon>
    </lineage>
</organism>
<dbReference type="Proteomes" id="UP001221597">
    <property type="component" value="Chromosome"/>
</dbReference>
<proteinExistence type="predicted"/>
<accession>A0ABY8J0Z3</accession>
<sequence length="183" mass="21764">MASVLYNCFHWIGYHCIQHLLQEGKEVVGIDKIDTALKEHLYMNVGRNSNFQHFNTSEDRENHSHQSDEDQRLYIYNDMIEFCPTGRTSNRLCVELPVLYGEWMDVEADTYEEFCEDMEKSKAVYVGDYLQKIFYYVRNGDVLQLNEKRFSRGSLAGEKDKQNLENVWKTYQQYKQTVDHFTL</sequence>
<protein>
    <submittedName>
        <fullName evidence="1">Uncharacterized protein</fullName>
    </submittedName>
</protein>